<dbReference type="InterPro" id="IPR005123">
    <property type="entry name" value="Oxoglu/Fe-dep_dioxygenase_dom"/>
</dbReference>
<name>A0A9N8ECW4_9STRA</name>
<keyword evidence="3" id="KW-1185">Reference proteome</keyword>
<dbReference type="PANTHER" id="PTHR12463">
    <property type="entry name" value="OXYGENASE-RELATED"/>
    <property type="match status" value="1"/>
</dbReference>
<reference evidence="2" key="1">
    <citation type="submission" date="2020-06" db="EMBL/GenBank/DDBJ databases">
        <authorList>
            <consortium name="Plant Systems Biology data submission"/>
        </authorList>
    </citation>
    <scope>NUCLEOTIDE SEQUENCE</scope>
    <source>
        <strain evidence="2">D6</strain>
    </source>
</reference>
<dbReference type="InterPro" id="IPR032857">
    <property type="entry name" value="ALKBH4"/>
</dbReference>
<dbReference type="GO" id="GO:0032451">
    <property type="term" value="F:demethylase activity"/>
    <property type="evidence" value="ECO:0007669"/>
    <property type="project" value="TreeGrafter"/>
</dbReference>
<evidence type="ECO:0000259" key="1">
    <source>
        <dbReference type="PROSITE" id="PS51471"/>
    </source>
</evidence>
<dbReference type="InterPro" id="IPR037151">
    <property type="entry name" value="AlkB-like_sf"/>
</dbReference>
<dbReference type="InterPro" id="IPR027450">
    <property type="entry name" value="AlkB-like"/>
</dbReference>
<dbReference type="GO" id="GO:0070988">
    <property type="term" value="P:demethylation"/>
    <property type="evidence" value="ECO:0007669"/>
    <property type="project" value="InterPro"/>
</dbReference>
<organism evidence="2 3">
    <name type="scientific">Seminavis robusta</name>
    <dbReference type="NCBI Taxonomy" id="568900"/>
    <lineage>
        <taxon>Eukaryota</taxon>
        <taxon>Sar</taxon>
        <taxon>Stramenopiles</taxon>
        <taxon>Ochrophyta</taxon>
        <taxon>Bacillariophyta</taxon>
        <taxon>Bacillariophyceae</taxon>
        <taxon>Bacillariophycidae</taxon>
        <taxon>Naviculales</taxon>
        <taxon>Naviculaceae</taxon>
        <taxon>Seminavis</taxon>
    </lineage>
</organism>
<dbReference type="SUPFAM" id="SSF51197">
    <property type="entry name" value="Clavaminate synthase-like"/>
    <property type="match status" value="1"/>
</dbReference>
<proteinExistence type="predicted"/>
<dbReference type="OrthoDB" id="47434at2759"/>
<dbReference type="Proteomes" id="UP001153069">
    <property type="component" value="Unassembled WGS sequence"/>
</dbReference>
<feature type="domain" description="Fe2OG dioxygenase" evidence="1">
    <location>
        <begin position="171"/>
        <end position="284"/>
    </location>
</feature>
<dbReference type="PANTHER" id="PTHR12463:SF1">
    <property type="entry name" value="2-OXOGLUTARATE AND FE-DEPENDENT OXYGENASE FAMILY PROTEIN"/>
    <property type="match status" value="1"/>
</dbReference>
<dbReference type="PROSITE" id="PS51471">
    <property type="entry name" value="FE2OG_OXY"/>
    <property type="match status" value="1"/>
</dbReference>
<protein>
    <recommendedName>
        <fullName evidence="1">Fe2OG dioxygenase domain-containing protein</fullName>
    </recommendedName>
</protein>
<evidence type="ECO:0000313" key="3">
    <source>
        <dbReference type="Proteomes" id="UP001153069"/>
    </source>
</evidence>
<gene>
    <name evidence="2" type="ORF">SEMRO_894_G217100.1</name>
</gene>
<dbReference type="AlphaFoldDB" id="A0A9N8ECW4"/>
<accession>A0A9N8ECW4</accession>
<dbReference type="GO" id="GO:0016491">
    <property type="term" value="F:oxidoreductase activity"/>
    <property type="evidence" value="ECO:0007669"/>
    <property type="project" value="TreeGrafter"/>
</dbReference>
<sequence>MSCLRVVSWSIQFLLLLVLICAILVGKIHALVDAPRLPLDAVHRKPLLAVSSSSLRGGHQEESLSLEVEEPPVPPPEGFYLEHNIVPEETWKRLEHWLEHDTTIPWEIGAQNRSVAQFGFRYNYDTSEVEFAGDDDIVPEIPVILRQLLLQAPGTRRILEQIKGAAKATTEFTQCIINVYHDHDIIPWHWDHVDFGPTILVFTFGETRPLQLRKLLQKTSSPLPRSQCHHNEGDYDATKDYQYCTTTPGHSSSYVLSGPCRYQWEHSVPPGAGYRVSFTFRTHVNNQQRHHSDD</sequence>
<dbReference type="Pfam" id="PF13532">
    <property type="entry name" value="2OG-FeII_Oxy_2"/>
    <property type="match status" value="1"/>
</dbReference>
<dbReference type="EMBL" id="CAICTM010000892">
    <property type="protein sequence ID" value="CAB9517944.1"/>
    <property type="molecule type" value="Genomic_DNA"/>
</dbReference>
<comment type="caution">
    <text evidence="2">The sequence shown here is derived from an EMBL/GenBank/DDBJ whole genome shotgun (WGS) entry which is preliminary data.</text>
</comment>
<dbReference type="Gene3D" id="2.60.120.590">
    <property type="entry name" value="Alpha-ketoglutarate-dependent dioxygenase AlkB-like"/>
    <property type="match status" value="1"/>
</dbReference>
<evidence type="ECO:0000313" key="2">
    <source>
        <dbReference type="EMBL" id="CAB9517944.1"/>
    </source>
</evidence>